<sequence>MRKLGFLMILTSVFAFISCEKTDLVSETQQELATKSAMKVLNFRTHLSGENEVPSVETMAEGQAIFQLSKDGTELSYKLIVDNVENVRMAHIHMAPAGTNGGVVAWLYGPELIEGVYEGMLSEGVITDSDLVGALAGMTLMDLVHEISEGNTYVNVHTIQNPGGEIRGQIMGNMPLPNKFYSKTVPVGNGVARAWVKTLKNGDPLEVGIDLNGKALMNLPDEPMQYVLPLPKNKGNYFYDHVLFDWNPAGHEPPGVYDIPHFDFHFYITSSEYREAIPPMNPPYFDPAPDDMYVPTNYTELPGLVPAMGAHWVDSTSAELPPILETFTKTFIWGSYDGEFIFWEPMITRDYLLTHPDEIIPIPQPEAYQKDGWYAMDYKITYSMNPEKYTIALVNLVYKEAE</sequence>
<comment type="caution">
    <text evidence="2">The sequence shown here is derived from an EMBL/GenBank/DDBJ whole genome shotgun (WGS) entry which is preliminary data.</text>
</comment>
<keyword evidence="3" id="KW-1185">Reference proteome</keyword>
<dbReference type="EMBL" id="JAPOHD010000069">
    <property type="protein sequence ID" value="MCY1723499.1"/>
    <property type="molecule type" value="Genomic_DNA"/>
</dbReference>
<feature type="domain" description="CHRD" evidence="1">
    <location>
        <begin position="39"/>
        <end position="175"/>
    </location>
</feature>
<dbReference type="PROSITE" id="PS50933">
    <property type="entry name" value="CHRD"/>
    <property type="match status" value="1"/>
</dbReference>
<name>A0A9X3FAE5_9BACT</name>
<dbReference type="Pfam" id="PF07452">
    <property type="entry name" value="CHRD"/>
    <property type="match status" value="1"/>
</dbReference>
<dbReference type="InterPro" id="IPR040832">
    <property type="entry name" value="TTHB210-like_dom"/>
</dbReference>
<accession>A0A9X3FAE5</accession>
<reference evidence="2" key="1">
    <citation type="submission" date="2022-11" db="EMBL/GenBank/DDBJ databases">
        <title>Marilongibacter aestuarii gen. nov., sp. nov., isolated from tidal flat sediment.</title>
        <authorList>
            <person name="Jiayan W."/>
        </authorList>
    </citation>
    <scope>NUCLEOTIDE SEQUENCE</scope>
    <source>
        <strain evidence="2">Z1-6</strain>
    </source>
</reference>
<dbReference type="PROSITE" id="PS51257">
    <property type="entry name" value="PROKAR_LIPOPROTEIN"/>
    <property type="match status" value="1"/>
</dbReference>
<protein>
    <submittedName>
        <fullName evidence="2">CHRD domain-containing protein</fullName>
    </submittedName>
</protein>
<evidence type="ECO:0000259" key="1">
    <source>
        <dbReference type="PROSITE" id="PS50933"/>
    </source>
</evidence>
<organism evidence="2 3">
    <name type="scientific">Draconibacterium aestuarii</name>
    <dbReference type="NCBI Taxonomy" id="2998507"/>
    <lineage>
        <taxon>Bacteria</taxon>
        <taxon>Pseudomonadati</taxon>
        <taxon>Bacteroidota</taxon>
        <taxon>Bacteroidia</taxon>
        <taxon>Marinilabiliales</taxon>
        <taxon>Prolixibacteraceae</taxon>
        <taxon>Draconibacterium</taxon>
    </lineage>
</organism>
<proteinExistence type="predicted"/>
<dbReference type="SMART" id="SM00754">
    <property type="entry name" value="CHRD"/>
    <property type="match status" value="1"/>
</dbReference>
<dbReference type="InterPro" id="IPR010895">
    <property type="entry name" value="CHRD"/>
</dbReference>
<evidence type="ECO:0000313" key="2">
    <source>
        <dbReference type="EMBL" id="MCY1723499.1"/>
    </source>
</evidence>
<dbReference type="AlphaFoldDB" id="A0A9X3FAE5"/>
<dbReference type="RefSeq" id="WP_343335825.1">
    <property type="nucleotide sequence ID" value="NZ_JAPOHD010000069.1"/>
</dbReference>
<evidence type="ECO:0000313" key="3">
    <source>
        <dbReference type="Proteomes" id="UP001145087"/>
    </source>
</evidence>
<gene>
    <name evidence="2" type="ORF">OU798_24320</name>
</gene>
<dbReference type="InterPro" id="IPR033786">
    <property type="entry name" value="TTHB210-like"/>
</dbReference>
<dbReference type="Proteomes" id="UP001145087">
    <property type="component" value="Unassembled WGS sequence"/>
</dbReference>
<dbReference type="CDD" id="cd11669">
    <property type="entry name" value="TTHB210-like"/>
    <property type="match status" value="1"/>
</dbReference>
<dbReference type="Pfam" id="PF18197">
    <property type="entry name" value="TTHB210-like"/>
    <property type="match status" value="1"/>
</dbReference>